<comment type="pathway">
    <text evidence="1">Carbohydrate acid metabolism.</text>
</comment>
<dbReference type="InterPro" id="IPR000887">
    <property type="entry name" value="Aldlse_KDPG_KHG"/>
</dbReference>
<feature type="non-terminal residue" evidence="7">
    <location>
        <position position="820"/>
    </location>
</feature>
<dbReference type="EMBL" id="CAUYUJ010016457">
    <property type="protein sequence ID" value="CAK0865502.1"/>
    <property type="molecule type" value="Genomic_DNA"/>
</dbReference>
<accession>A0ABN9V1K0</accession>
<evidence type="ECO:0000256" key="5">
    <source>
        <dbReference type="ARBA" id="ARBA00023277"/>
    </source>
</evidence>
<evidence type="ECO:0000256" key="3">
    <source>
        <dbReference type="ARBA" id="ARBA00011233"/>
    </source>
</evidence>
<keyword evidence="5" id="KW-0119">Carbohydrate metabolism</keyword>
<evidence type="ECO:0000313" key="7">
    <source>
        <dbReference type="EMBL" id="CAK0865502.1"/>
    </source>
</evidence>
<gene>
    <name evidence="7" type="ORF">PCOR1329_LOCUS52995</name>
</gene>
<feature type="compositionally biased region" description="Low complexity" evidence="6">
    <location>
        <begin position="789"/>
        <end position="799"/>
    </location>
</feature>
<sequence>MTKYEEEVTNLSKVDLATGSGKKDKDTFKSLFQQYNQATHQKFRLAAALISVNCWWAANRVLLHLRAVCKPCLNHYVREALCDLLKWMIAPLLVSTQKRLPHQTKATLETTYGAERRFGLGLEASEKEGAGDGGDAPAALRQVKDLDQFIPQAKVVLEHLEYQRGLSPLRSDIQGTRVGGLSLSFCVQVMGAFVRHREKAEKAEKPEKKGKVVLENGALSVIYTHLLPAASLAAVSMSPCGHTEGRDSLGLLAPLARETQLDLDSTDLDQSAHQFVEEQDAEKTFEAKAQQDNTLTNEKDSDIQAFLFNSHRVAPPPSWPPAAPHLTTQFDMGIGQKDLRPNSLEVSGSPGVAFPQGTPAAFQSSAGNLQAQLLAHANAVMGTFNRAASTSLAASVDQLRDSTNRRLGATEFAVAVLRQRAIHSEGAPRKLQLPLLRSNVSSSPRKPSYLRSFQRNLIYSCWDTMYDGFLLKFAYEKTKVATKQILKRVVANADRKDLIAHQAHFHISKLCSSNPIPVLEVMLKDVEIGFNVNMLQPYVECTTRCSELTADVMSFIFSRSCNRPLTEARFEVLRNVWGDSARPFVATACPVVAILRGVEAAEAVPVARALVAAGVRIVEDVRAVAGAGGTLVVSPNMDESVIRATKALGLVSVPGVATPTEALAALRYGADALKAFPGEQLPPRIVKAWSAILPKGTCVLPTGGVSAENMGEYWAAGARGFGVGTNLFKPGDSVDEVADEASYFRGIALRRPRGPPRGRRPPPSRRPPRSAPARPRRSPPRSPPRSRGRPPSGARAEGSARARRRAARARLRPSGRASSG</sequence>
<keyword evidence="8" id="KW-1185">Reference proteome</keyword>
<evidence type="ECO:0000313" key="8">
    <source>
        <dbReference type="Proteomes" id="UP001189429"/>
    </source>
</evidence>
<comment type="similarity">
    <text evidence="2">Belongs to the KHG/KDPG aldolase family.</text>
</comment>
<dbReference type="Pfam" id="PF01081">
    <property type="entry name" value="Aldolase"/>
    <property type="match status" value="1"/>
</dbReference>
<protein>
    <recommendedName>
        <fullName evidence="9">2-dehydro-3-deoxy-phosphogluconate aldolase</fullName>
    </recommendedName>
</protein>
<dbReference type="Gene3D" id="3.20.20.70">
    <property type="entry name" value="Aldolase class I"/>
    <property type="match status" value="1"/>
</dbReference>
<evidence type="ECO:0000256" key="4">
    <source>
        <dbReference type="ARBA" id="ARBA00023239"/>
    </source>
</evidence>
<evidence type="ECO:0000256" key="1">
    <source>
        <dbReference type="ARBA" id="ARBA00004761"/>
    </source>
</evidence>
<evidence type="ECO:0000256" key="2">
    <source>
        <dbReference type="ARBA" id="ARBA00006906"/>
    </source>
</evidence>
<comment type="caution">
    <text evidence="7">The sequence shown here is derived from an EMBL/GenBank/DDBJ whole genome shotgun (WGS) entry which is preliminary data.</text>
</comment>
<dbReference type="Proteomes" id="UP001189429">
    <property type="component" value="Unassembled WGS sequence"/>
</dbReference>
<keyword evidence="4" id="KW-0456">Lyase</keyword>
<dbReference type="InterPro" id="IPR013785">
    <property type="entry name" value="Aldolase_TIM"/>
</dbReference>
<dbReference type="CDD" id="cd00452">
    <property type="entry name" value="KDPG_aldolase"/>
    <property type="match status" value="1"/>
</dbReference>
<dbReference type="SUPFAM" id="SSF51569">
    <property type="entry name" value="Aldolase"/>
    <property type="match status" value="1"/>
</dbReference>
<proteinExistence type="inferred from homology"/>
<comment type="subunit">
    <text evidence="3">Homotrimer.</text>
</comment>
<feature type="region of interest" description="Disordered" evidence="6">
    <location>
        <begin position="745"/>
        <end position="820"/>
    </location>
</feature>
<organism evidence="7 8">
    <name type="scientific">Prorocentrum cordatum</name>
    <dbReference type="NCBI Taxonomy" id="2364126"/>
    <lineage>
        <taxon>Eukaryota</taxon>
        <taxon>Sar</taxon>
        <taxon>Alveolata</taxon>
        <taxon>Dinophyceae</taxon>
        <taxon>Prorocentrales</taxon>
        <taxon>Prorocentraceae</taxon>
        <taxon>Prorocentrum</taxon>
    </lineage>
</organism>
<dbReference type="PANTHER" id="PTHR30246">
    <property type="entry name" value="2-KETO-3-DEOXY-6-PHOSPHOGLUCONATE ALDOLASE"/>
    <property type="match status" value="1"/>
</dbReference>
<evidence type="ECO:0008006" key="9">
    <source>
        <dbReference type="Google" id="ProtNLM"/>
    </source>
</evidence>
<reference evidence="7" key="1">
    <citation type="submission" date="2023-10" db="EMBL/GenBank/DDBJ databases">
        <authorList>
            <person name="Chen Y."/>
            <person name="Shah S."/>
            <person name="Dougan E. K."/>
            <person name="Thang M."/>
            <person name="Chan C."/>
        </authorList>
    </citation>
    <scope>NUCLEOTIDE SEQUENCE [LARGE SCALE GENOMIC DNA]</scope>
</reference>
<feature type="compositionally biased region" description="Basic residues" evidence="6">
    <location>
        <begin position="748"/>
        <end position="788"/>
    </location>
</feature>
<dbReference type="PANTHER" id="PTHR30246:SF1">
    <property type="entry name" value="2-DEHYDRO-3-DEOXY-6-PHOSPHOGALACTONATE ALDOLASE-RELATED"/>
    <property type="match status" value="1"/>
</dbReference>
<feature type="compositionally biased region" description="Basic residues" evidence="6">
    <location>
        <begin position="801"/>
        <end position="813"/>
    </location>
</feature>
<name>A0ABN9V1K0_9DINO</name>
<evidence type="ECO:0000256" key="6">
    <source>
        <dbReference type="SAM" id="MobiDB-lite"/>
    </source>
</evidence>